<sequence>MRVANRLPSQHIELLLLNSPSATSRGSLRPHIAARFDQVLDEVEEFLLTCNHEEVCAFWNSLNQLRQCLQHPPCQSEVPQFLAFRRKQRDFDRILEVLADLPYPKMHLSNYLDEPSKIHTLS</sequence>
<gene>
    <name evidence="1" type="ORF">H6F41_11580</name>
</gene>
<proteinExistence type="predicted"/>
<reference evidence="1 2" key="1">
    <citation type="journal article" date="2020" name="ISME J.">
        <title>Comparative genomics reveals insights into cyanobacterial evolution and habitat adaptation.</title>
        <authorList>
            <person name="Chen M.Y."/>
            <person name="Teng W.K."/>
            <person name="Zhao L."/>
            <person name="Hu C.X."/>
            <person name="Zhou Y.K."/>
            <person name="Han B.P."/>
            <person name="Song L.R."/>
            <person name="Shu W.S."/>
        </authorList>
    </citation>
    <scope>NUCLEOTIDE SEQUENCE [LARGE SCALE GENOMIC DNA]</scope>
    <source>
        <strain evidence="1 2">FACHB-723</strain>
    </source>
</reference>
<comment type="caution">
    <text evidence="1">The sequence shown here is derived from an EMBL/GenBank/DDBJ whole genome shotgun (WGS) entry which is preliminary data.</text>
</comment>
<evidence type="ECO:0000313" key="2">
    <source>
        <dbReference type="Proteomes" id="UP000642094"/>
    </source>
</evidence>
<organism evidence="1 2">
    <name type="scientific">Pseudanabaena mucicola FACHB-723</name>
    <dbReference type="NCBI Taxonomy" id="2692860"/>
    <lineage>
        <taxon>Bacteria</taxon>
        <taxon>Bacillati</taxon>
        <taxon>Cyanobacteriota</taxon>
        <taxon>Cyanophyceae</taxon>
        <taxon>Pseudanabaenales</taxon>
        <taxon>Pseudanabaenaceae</taxon>
        <taxon>Pseudanabaena</taxon>
    </lineage>
</organism>
<keyword evidence="2" id="KW-1185">Reference proteome</keyword>
<dbReference type="Proteomes" id="UP000642094">
    <property type="component" value="Unassembled WGS sequence"/>
</dbReference>
<name>A0ABR7ZY79_9CYAN</name>
<protein>
    <submittedName>
        <fullName evidence="1">Uncharacterized protein</fullName>
    </submittedName>
</protein>
<accession>A0ABR7ZY79</accession>
<evidence type="ECO:0000313" key="1">
    <source>
        <dbReference type="EMBL" id="MBD2188779.1"/>
    </source>
</evidence>
<dbReference type="EMBL" id="JACJQB010000022">
    <property type="protein sequence ID" value="MBD2188779.1"/>
    <property type="molecule type" value="Genomic_DNA"/>
</dbReference>
<dbReference type="RefSeq" id="WP_190403629.1">
    <property type="nucleotide sequence ID" value="NZ_JACJQB010000022.1"/>
</dbReference>